<keyword evidence="1" id="KW-0175">Coiled coil</keyword>
<dbReference type="AlphaFoldDB" id="A0A4R5VL53"/>
<protein>
    <submittedName>
        <fullName evidence="3">DUF1641 domain-containing protein</fullName>
    </submittedName>
</protein>
<dbReference type="EMBL" id="SMYO01000011">
    <property type="protein sequence ID" value="TDK58755.1"/>
    <property type="molecule type" value="Genomic_DNA"/>
</dbReference>
<accession>A0A4R5VL53</accession>
<proteinExistence type="predicted"/>
<evidence type="ECO:0000313" key="2">
    <source>
        <dbReference type="EMBL" id="MDQ6599104.1"/>
    </source>
</evidence>
<dbReference type="PANTHER" id="PTHR38433:SF1">
    <property type="entry name" value="DUF1641 DOMAIN-CONTAINING PROTEIN"/>
    <property type="match status" value="1"/>
</dbReference>
<dbReference type="Proteomes" id="UP001178888">
    <property type="component" value="Unassembled WGS sequence"/>
</dbReference>
<evidence type="ECO:0000313" key="3">
    <source>
        <dbReference type="EMBL" id="TDK58755.1"/>
    </source>
</evidence>
<feature type="coiled-coil region" evidence="1">
    <location>
        <begin position="13"/>
        <end position="47"/>
    </location>
</feature>
<keyword evidence="5" id="KW-1185">Reference proteome</keyword>
<organism evidence="3 4">
    <name type="scientific">Bacillus salipaludis</name>
    <dbReference type="NCBI Taxonomy" id="2547811"/>
    <lineage>
        <taxon>Bacteria</taxon>
        <taxon>Bacillati</taxon>
        <taxon>Bacillota</taxon>
        <taxon>Bacilli</taxon>
        <taxon>Bacillales</taxon>
        <taxon>Bacillaceae</taxon>
        <taxon>Bacillus</taxon>
    </lineage>
</organism>
<sequence>MAKPITKIKEPIFSEEEKQVDRLESVIQDLAENADGIKETIKLLQELHESGVLEALNSLIEAKEKVAKIAVGQLLRPPVTNAINNGMAAAGALTELNPEMTKKIMSGMTRGIEKAEKELRINKKIGVFKLVKLMRDNDINHALAFSLYLLQGIGEGLKEHSKENK</sequence>
<evidence type="ECO:0000313" key="4">
    <source>
        <dbReference type="Proteomes" id="UP000295132"/>
    </source>
</evidence>
<gene>
    <name evidence="3" type="ORF">E2K98_21305</name>
    <name evidence="2" type="ORF">RCG21_22675</name>
</gene>
<evidence type="ECO:0000313" key="5">
    <source>
        <dbReference type="Proteomes" id="UP001178888"/>
    </source>
</evidence>
<dbReference type="PANTHER" id="PTHR38433">
    <property type="match status" value="1"/>
</dbReference>
<dbReference type="RefSeq" id="WP_133337730.1">
    <property type="nucleotide sequence ID" value="NZ_JAVGVR010000001.1"/>
</dbReference>
<evidence type="ECO:0000256" key="1">
    <source>
        <dbReference type="SAM" id="Coils"/>
    </source>
</evidence>
<dbReference type="Pfam" id="PF07849">
    <property type="entry name" value="DUF1641"/>
    <property type="match status" value="1"/>
</dbReference>
<reference evidence="2" key="2">
    <citation type="submission" date="2023-08" db="EMBL/GenBank/DDBJ databases">
        <title>Nitrogen cycling bacteria in agricultural field soils.</title>
        <authorList>
            <person name="Jang J."/>
        </authorList>
    </citation>
    <scope>NUCLEOTIDE SEQUENCE</scope>
    <source>
        <strain evidence="2">PS3-36</strain>
    </source>
</reference>
<dbReference type="InterPro" id="IPR012440">
    <property type="entry name" value="DUF1641"/>
</dbReference>
<dbReference type="Proteomes" id="UP000295132">
    <property type="component" value="Unassembled WGS sequence"/>
</dbReference>
<dbReference type="EMBL" id="JAVGVR010000001">
    <property type="protein sequence ID" value="MDQ6599104.1"/>
    <property type="molecule type" value="Genomic_DNA"/>
</dbReference>
<reference evidence="3 4" key="1">
    <citation type="submission" date="2019-03" db="EMBL/GenBank/DDBJ databases">
        <title>Bacillus niacini sp. nov. a Nicotinate-Metabolizing Mesophile Isolated from Soil.</title>
        <authorList>
            <person name="Zhang G."/>
        </authorList>
    </citation>
    <scope>NUCLEOTIDE SEQUENCE [LARGE SCALE GENOMIC DNA]</scope>
    <source>
        <strain evidence="3 4">WN066</strain>
    </source>
</reference>
<comment type="caution">
    <text evidence="3">The sequence shown here is derived from an EMBL/GenBank/DDBJ whole genome shotgun (WGS) entry which is preliminary data.</text>
</comment>
<name>A0A4R5VL53_9BACI</name>